<dbReference type="GO" id="GO:0009231">
    <property type="term" value="P:riboflavin biosynthetic process"/>
    <property type="evidence" value="ECO:0007669"/>
    <property type="project" value="InterPro"/>
</dbReference>
<dbReference type="InterPro" id="IPR024072">
    <property type="entry name" value="DHFR-like_dom_sf"/>
</dbReference>
<dbReference type="Gene3D" id="3.40.430.10">
    <property type="entry name" value="Dihydrofolate Reductase, subunit A"/>
    <property type="match status" value="1"/>
</dbReference>
<dbReference type="RefSeq" id="WP_104362600.1">
    <property type="nucleotide sequence ID" value="NZ_JAUJFK010000005.1"/>
</dbReference>
<dbReference type="PANTHER" id="PTHR38011">
    <property type="entry name" value="DIHYDROFOLATE REDUCTASE FAMILY PROTEIN (AFU_ORTHOLOGUE AFUA_8G06820)"/>
    <property type="match status" value="1"/>
</dbReference>
<accession>A0A2S6ADR1</accession>
<reference evidence="2 3" key="1">
    <citation type="submission" date="2018-02" db="EMBL/GenBank/DDBJ databases">
        <title>8 Nocardia nova and 1 Nocardia cyriacigeorgica strain used for evolution to TMP-SMX.</title>
        <authorList>
            <person name="Mehta H."/>
            <person name="Weng J."/>
            <person name="Shamoo Y."/>
        </authorList>
    </citation>
    <scope>NUCLEOTIDE SEQUENCE [LARGE SCALE GENOMIC DNA]</scope>
    <source>
        <strain evidence="2 3">BAA2227</strain>
    </source>
</reference>
<dbReference type="Proteomes" id="UP000238356">
    <property type="component" value="Unassembled WGS sequence"/>
</dbReference>
<dbReference type="EMBL" id="PSZD01000002">
    <property type="protein sequence ID" value="PPJ32180.1"/>
    <property type="molecule type" value="Genomic_DNA"/>
</dbReference>
<dbReference type="GO" id="GO:0008703">
    <property type="term" value="F:5-amino-6-(5-phosphoribosylamino)uracil reductase activity"/>
    <property type="evidence" value="ECO:0007669"/>
    <property type="project" value="InterPro"/>
</dbReference>
<dbReference type="SUPFAM" id="SSF53597">
    <property type="entry name" value="Dihydrofolate reductase-like"/>
    <property type="match status" value="1"/>
</dbReference>
<gene>
    <name evidence="2" type="ORF">C5F51_05000</name>
</gene>
<feature type="domain" description="Bacterial bifunctional deaminase-reductase C-terminal" evidence="1">
    <location>
        <begin position="3"/>
        <end position="175"/>
    </location>
</feature>
<sequence>MATVVCGASMSLDGYIAGPDESGFEHLFAWYEAGDRTYPSTHPEVRFSLTDVDYDHVSAYLDAVGVFVVGRRLFDLTDGWGGVHPFDRPIVVVTHHIPQEWIDSHPGAPFTFVTDGIEAAVERAAPLAGGRAVGVNGGTMARQALEAGLLDEIWIDLVPVLLGGGTPMFDHLGAAPQLLEDPVVVAGSRVTHLRYRVRR</sequence>
<dbReference type="Pfam" id="PF01872">
    <property type="entry name" value="RibD_C"/>
    <property type="match status" value="1"/>
</dbReference>
<evidence type="ECO:0000313" key="2">
    <source>
        <dbReference type="EMBL" id="PPJ32180.1"/>
    </source>
</evidence>
<dbReference type="InterPro" id="IPR050765">
    <property type="entry name" value="Riboflavin_Biosynth_HTPR"/>
</dbReference>
<dbReference type="PANTHER" id="PTHR38011:SF12">
    <property type="entry name" value="BIFUNCTIONAL DEAMINASE-REDUCTASE DOMAIN PROTEIN"/>
    <property type="match status" value="1"/>
</dbReference>
<evidence type="ECO:0000259" key="1">
    <source>
        <dbReference type="Pfam" id="PF01872"/>
    </source>
</evidence>
<dbReference type="AlphaFoldDB" id="A0A2S6ADR1"/>
<name>A0A2S6ADR1_9NOCA</name>
<comment type="caution">
    <text evidence="2">The sequence shown here is derived from an EMBL/GenBank/DDBJ whole genome shotgun (WGS) entry which is preliminary data.</text>
</comment>
<proteinExistence type="predicted"/>
<keyword evidence="3" id="KW-1185">Reference proteome</keyword>
<protein>
    <submittedName>
        <fullName evidence="2">Deaminase</fullName>
    </submittedName>
</protein>
<dbReference type="InterPro" id="IPR002734">
    <property type="entry name" value="RibDG_C"/>
</dbReference>
<evidence type="ECO:0000313" key="3">
    <source>
        <dbReference type="Proteomes" id="UP000238356"/>
    </source>
</evidence>
<organism evidence="2 3">
    <name type="scientific">Nocardia nova</name>
    <dbReference type="NCBI Taxonomy" id="37330"/>
    <lineage>
        <taxon>Bacteria</taxon>
        <taxon>Bacillati</taxon>
        <taxon>Actinomycetota</taxon>
        <taxon>Actinomycetes</taxon>
        <taxon>Mycobacteriales</taxon>
        <taxon>Nocardiaceae</taxon>
        <taxon>Nocardia</taxon>
    </lineage>
</organism>